<dbReference type="RefSeq" id="WP_379660201.1">
    <property type="nucleotide sequence ID" value="NZ_JADILU010000001.1"/>
</dbReference>
<name>A0ABW5ZYA2_9FLAO</name>
<evidence type="ECO:0000256" key="1">
    <source>
        <dbReference type="SAM" id="Phobius"/>
    </source>
</evidence>
<gene>
    <name evidence="2" type="ORF">ACFS29_15195</name>
</gene>
<accession>A0ABW5ZYA2</accession>
<proteinExistence type="predicted"/>
<sequence>MIKKLLIFAGAFAALFVVIYFTQDSIIGISFQEIRFSVFDTNMFFAVSSLIICIHFEIFSHIKKLQSQLGFIYLPTLFIKGILFFVIFKPSIFNSETLSTIERLNLLFPLLLFLVLEVFFITRILNRKLPNS</sequence>
<keyword evidence="3" id="KW-1185">Reference proteome</keyword>
<organism evidence="2 3">
    <name type="scientific">Psychroserpens luteus</name>
    <dbReference type="NCBI Taxonomy" id="1434066"/>
    <lineage>
        <taxon>Bacteria</taxon>
        <taxon>Pseudomonadati</taxon>
        <taxon>Bacteroidota</taxon>
        <taxon>Flavobacteriia</taxon>
        <taxon>Flavobacteriales</taxon>
        <taxon>Flavobacteriaceae</taxon>
        <taxon>Psychroserpens</taxon>
    </lineage>
</organism>
<dbReference type="EMBL" id="JBHUOS010000010">
    <property type="protein sequence ID" value="MFD2916998.1"/>
    <property type="molecule type" value="Genomic_DNA"/>
</dbReference>
<keyword evidence="1" id="KW-0812">Transmembrane</keyword>
<dbReference type="InterPro" id="IPR046166">
    <property type="entry name" value="DUF6168"/>
</dbReference>
<feature type="transmembrane region" description="Helical" evidence="1">
    <location>
        <begin position="42"/>
        <end position="59"/>
    </location>
</feature>
<feature type="transmembrane region" description="Helical" evidence="1">
    <location>
        <begin position="71"/>
        <end position="92"/>
    </location>
</feature>
<reference evidence="3" key="1">
    <citation type="journal article" date="2019" name="Int. J. Syst. Evol. Microbiol.">
        <title>The Global Catalogue of Microorganisms (GCM) 10K type strain sequencing project: providing services to taxonomists for standard genome sequencing and annotation.</title>
        <authorList>
            <consortium name="The Broad Institute Genomics Platform"/>
            <consortium name="The Broad Institute Genome Sequencing Center for Infectious Disease"/>
            <person name="Wu L."/>
            <person name="Ma J."/>
        </authorList>
    </citation>
    <scope>NUCLEOTIDE SEQUENCE [LARGE SCALE GENOMIC DNA]</scope>
    <source>
        <strain evidence="3">KCTC 32514</strain>
    </source>
</reference>
<keyword evidence="1" id="KW-0472">Membrane</keyword>
<feature type="transmembrane region" description="Helical" evidence="1">
    <location>
        <begin position="5"/>
        <end position="22"/>
    </location>
</feature>
<keyword evidence="1" id="KW-1133">Transmembrane helix</keyword>
<evidence type="ECO:0000313" key="2">
    <source>
        <dbReference type="EMBL" id="MFD2916998.1"/>
    </source>
</evidence>
<feature type="transmembrane region" description="Helical" evidence="1">
    <location>
        <begin position="104"/>
        <end position="125"/>
    </location>
</feature>
<dbReference type="Proteomes" id="UP001597548">
    <property type="component" value="Unassembled WGS sequence"/>
</dbReference>
<comment type="caution">
    <text evidence="2">The sequence shown here is derived from an EMBL/GenBank/DDBJ whole genome shotgun (WGS) entry which is preliminary data.</text>
</comment>
<dbReference type="Pfam" id="PF19665">
    <property type="entry name" value="DUF6168"/>
    <property type="match status" value="1"/>
</dbReference>
<protein>
    <submittedName>
        <fullName evidence="2">DUF6168 family protein</fullName>
    </submittedName>
</protein>
<evidence type="ECO:0000313" key="3">
    <source>
        <dbReference type="Proteomes" id="UP001597548"/>
    </source>
</evidence>